<feature type="modified residue" description="4-aspartylphosphate" evidence="1">
    <location>
        <position position="54"/>
    </location>
</feature>
<sequence length="124" mass="13080">MLLVEEEVLIAMDVEQICQGHGAASVRTVSTAAAVEALCADENAVADVDAAILDVKIGSLLTMELARKLEERNVPFVFATGYARSDPFFTAFPDVAVVTKPYAAVELMGALAAAIRLRGSSHEG</sequence>
<dbReference type="AlphaFoldDB" id="A0A9X3B907"/>
<feature type="domain" description="Response regulatory" evidence="2">
    <location>
        <begin position="1"/>
        <end position="115"/>
    </location>
</feature>
<evidence type="ECO:0000259" key="2">
    <source>
        <dbReference type="PROSITE" id="PS50110"/>
    </source>
</evidence>
<evidence type="ECO:0000256" key="1">
    <source>
        <dbReference type="PROSITE-ProRule" id="PRU00169"/>
    </source>
</evidence>
<dbReference type="InterPro" id="IPR011006">
    <property type="entry name" value="CheY-like_superfamily"/>
</dbReference>
<dbReference type="RefSeq" id="WP_261514533.1">
    <property type="nucleotide sequence ID" value="NZ_JAODNV010000006.1"/>
</dbReference>
<name>A0A9X3B907_9HYPH</name>
<dbReference type="Gene3D" id="3.40.50.2300">
    <property type="match status" value="1"/>
</dbReference>
<dbReference type="GO" id="GO:0000160">
    <property type="term" value="P:phosphorelay signal transduction system"/>
    <property type="evidence" value="ECO:0007669"/>
    <property type="project" value="InterPro"/>
</dbReference>
<evidence type="ECO:0000313" key="3">
    <source>
        <dbReference type="EMBL" id="MCT8989676.1"/>
    </source>
</evidence>
<reference evidence="3" key="1">
    <citation type="submission" date="2022-08" db="EMBL/GenBank/DDBJ databases">
        <title>Chelativorans sichuanense sp. nov., a paraffin oil-degrading bacterium isolated from a mixture of oil-based drill cuttings and paddy soil.</title>
        <authorList>
            <person name="Yu J."/>
            <person name="Liu H."/>
            <person name="Chen Q."/>
        </authorList>
    </citation>
    <scope>NUCLEOTIDE SEQUENCE</scope>
    <source>
        <strain evidence="3">SCAU 2101</strain>
    </source>
</reference>
<accession>A0A9X3B907</accession>
<evidence type="ECO:0000313" key="4">
    <source>
        <dbReference type="Proteomes" id="UP001149009"/>
    </source>
</evidence>
<keyword evidence="4" id="KW-1185">Reference proteome</keyword>
<dbReference type="Proteomes" id="UP001149009">
    <property type="component" value="Unassembled WGS sequence"/>
</dbReference>
<dbReference type="EMBL" id="JAODNV010000006">
    <property type="protein sequence ID" value="MCT8989676.1"/>
    <property type="molecule type" value="Genomic_DNA"/>
</dbReference>
<keyword evidence="1" id="KW-0597">Phosphoprotein</keyword>
<comment type="caution">
    <text evidence="3">The sequence shown here is derived from an EMBL/GenBank/DDBJ whole genome shotgun (WGS) entry which is preliminary data.</text>
</comment>
<gene>
    <name evidence="3" type="ORF">NYR54_05110</name>
</gene>
<organism evidence="3 4">
    <name type="scientific">Chelativorans petroleitrophicus</name>
    <dbReference type="NCBI Taxonomy" id="2975484"/>
    <lineage>
        <taxon>Bacteria</taxon>
        <taxon>Pseudomonadati</taxon>
        <taxon>Pseudomonadota</taxon>
        <taxon>Alphaproteobacteria</taxon>
        <taxon>Hyphomicrobiales</taxon>
        <taxon>Phyllobacteriaceae</taxon>
        <taxon>Chelativorans</taxon>
    </lineage>
</organism>
<protein>
    <submittedName>
        <fullName evidence="3">Response regulator</fullName>
    </submittedName>
</protein>
<dbReference type="PROSITE" id="PS50110">
    <property type="entry name" value="RESPONSE_REGULATORY"/>
    <property type="match status" value="1"/>
</dbReference>
<dbReference type="SUPFAM" id="SSF52172">
    <property type="entry name" value="CheY-like"/>
    <property type="match status" value="1"/>
</dbReference>
<proteinExistence type="predicted"/>
<dbReference type="InterPro" id="IPR001789">
    <property type="entry name" value="Sig_transdc_resp-reg_receiver"/>
</dbReference>